<evidence type="ECO:0008006" key="3">
    <source>
        <dbReference type="Google" id="ProtNLM"/>
    </source>
</evidence>
<keyword evidence="2" id="KW-1185">Reference proteome</keyword>
<evidence type="ECO:0000313" key="1">
    <source>
        <dbReference type="EMBL" id="SEK02169.1"/>
    </source>
</evidence>
<dbReference type="AlphaFoldDB" id="A0A1H7DK59"/>
<dbReference type="PANTHER" id="PTHR35279">
    <property type="match status" value="1"/>
</dbReference>
<dbReference type="STRING" id="667676.SAMN05192539_103134"/>
<organism evidence="1 2">
    <name type="scientific">Paraburkholderia diazotrophica</name>
    <dbReference type="NCBI Taxonomy" id="667676"/>
    <lineage>
        <taxon>Bacteria</taxon>
        <taxon>Pseudomonadati</taxon>
        <taxon>Pseudomonadota</taxon>
        <taxon>Betaproteobacteria</taxon>
        <taxon>Burkholderiales</taxon>
        <taxon>Burkholderiaceae</taxon>
        <taxon>Paraburkholderia</taxon>
    </lineage>
</organism>
<dbReference type="Gene3D" id="2.115.10.20">
    <property type="entry name" value="Glycosyl hydrolase domain, family 43"/>
    <property type="match status" value="2"/>
</dbReference>
<dbReference type="SUPFAM" id="SSF75005">
    <property type="entry name" value="Arabinanase/levansucrase/invertase"/>
    <property type="match status" value="1"/>
</dbReference>
<dbReference type="EMBL" id="FNYE01000031">
    <property type="protein sequence ID" value="SEK02169.1"/>
    <property type="molecule type" value="Genomic_DNA"/>
</dbReference>
<dbReference type="InterPro" id="IPR023296">
    <property type="entry name" value="Glyco_hydro_beta-prop_sf"/>
</dbReference>
<name>A0A1H7DK59_9BURK</name>
<evidence type="ECO:0000313" key="2">
    <source>
        <dbReference type="Proteomes" id="UP000198866"/>
    </source>
</evidence>
<sequence length="308" mass="34186">MNWKKLGLVYAPTGLGDWAVQTATLPTPVRHASGAIRVFVSFCDARGIGRPGYVDVDPSDPTRVLKVSQEPLIDIGVPGTFDDNGAVVCSVVDVGGGTYYMYYVGFEQCLKVRYRLFIGLAISTDGGEAFCKYKTTPILDRTPTELYFRCGPYVLLDGGIFRMWYIAGSEWTEVEGKSMPVYTLKYLESKDGLMWGDEGVSSMDITNPDEHGFGRPWVVRHADGLHELFYSIRRRSVGAYRLGYARSSDGLNWERRDASLGLDVTPGSFDSEAIEYSAVIEVDGRTYCFYNGNAFGRDGFAVAELVHR</sequence>
<dbReference type="RefSeq" id="WP_177200530.1">
    <property type="nucleotide sequence ID" value="NZ_FNYE01000031.1"/>
</dbReference>
<protein>
    <recommendedName>
        <fullName evidence="3">Glycosyl hydrolases family 32 N-terminal domain-containing protein</fullName>
    </recommendedName>
</protein>
<dbReference type="PANTHER" id="PTHR35279:SF1">
    <property type="entry name" value="ARABINANASE_LEVANSUCRASE_INVERTASE"/>
    <property type="match status" value="1"/>
</dbReference>
<gene>
    <name evidence="1" type="ORF">SAMN05192539_103134</name>
</gene>
<proteinExistence type="predicted"/>
<reference evidence="2" key="1">
    <citation type="submission" date="2016-10" db="EMBL/GenBank/DDBJ databases">
        <authorList>
            <person name="Varghese N."/>
            <person name="Submissions S."/>
        </authorList>
    </citation>
    <scope>NUCLEOTIDE SEQUENCE [LARGE SCALE GENOMIC DNA]</scope>
    <source>
        <strain evidence="2">LMG 26031</strain>
    </source>
</reference>
<dbReference type="Proteomes" id="UP000198866">
    <property type="component" value="Unassembled WGS sequence"/>
</dbReference>
<accession>A0A1H7DK59</accession>